<protein>
    <submittedName>
        <fullName evidence="1">Uncharacterized protein</fullName>
    </submittedName>
</protein>
<name>A0ACB8ZU54_CICIN</name>
<gene>
    <name evidence="1" type="ORF">L2E82_45820</name>
</gene>
<evidence type="ECO:0000313" key="2">
    <source>
        <dbReference type="Proteomes" id="UP001055811"/>
    </source>
</evidence>
<evidence type="ECO:0000313" key="1">
    <source>
        <dbReference type="EMBL" id="KAI3701173.1"/>
    </source>
</evidence>
<accession>A0ACB8ZU54</accession>
<reference evidence="2" key="1">
    <citation type="journal article" date="2022" name="Mol. Ecol. Resour.">
        <title>The genomes of chicory, endive, great burdock and yacon provide insights into Asteraceae palaeo-polyploidization history and plant inulin production.</title>
        <authorList>
            <person name="Fan W."/>
            <person name="Wang S."/>
            <person name="Wang H."/>
            <person name="Wang A."/>
            <person name="Jiang F."/>
            <person name="Liu H."/>
            <person name="Zhao H."/>
            <person name="Xu D."/>
            <person name="Zhang Y."/>
        </authorList>
    </citation>
    <scope>NUCLEOTIDE SEQUENCE [LARGE SCALE GENOMIC DNA]</scope>
    <source>
        <strain evidence="2">cv. Punajuju</strain>
    </source>
</reference>
<dbReference type="EMBL" id="CM042016">
    <property type="protein sequence ID" value="KAI3701173.1"/>
    <property type="molecule type" value="Genomic_DNA"/>
</dbReference>
<keyword evidence="2" id="KW-1185">Reference proteome</keyword>
<organism evidence="1 2">
    <name type="scientific">Cichorium intybus</name>
    <name type="common">Chicory</name>
    <dbReference type="NCBI Taxonomy" id="13427"/>
    <lineage>
        <taxon>Eukaryota</taxon>
        <taxon>Viridiplantae</taxon>
        <taxon>Streptophyta</taxon>
        <taxon>Embryophyta</taxon>
        <taxon>Tracheophyta</taxon>
        <taxon>Spermatophyta</taxon>
        <taxon>Magnoliopsida</taxon>
        <taxon>eudicotyledons</taxon>
        <taxon>Gunneridae</taxon>
        <taxon>Pentapetalae</taxon>
        <taxon>asterids</taxon>
        <taxon>campanulids</taxon>
        <taxon>Asterales</taxon>
        <taxon>Asteraceae</taxon>
        <taxon>Cichorioideae</taxon>
        <taxon>Cichorieae</taxon>
        <taxon>Cichoriinae</taxon>
        <taxon>Cichorium</taxon>
    </lineage>
</organism>
<dbReference type="Proteomes" id="UP001055811">
    <property type="component" value="Linkage Group LG08"/>
</dbReference>
<comment type="caution">
    <text evidence="1">The sequence shown here is derived from an EMBL/GenBank/DDBJ whole genome shotgun (WGS) entry which is preliminary data.</text>
</comment>
<sequence>MHHLDLIFLARKSKNNRSSEVIQKIAIAIPASLTKRDLRMDTTRMGTTLDINLSNASLVFISVTFATMCKSAAPIFLLIFAFAFRLESPRFKLLGIMLMISVGILLTDLRDDKQFFADHPNAVPITTAHVKIMFYFLVAT</sequence>
<proteinExistence type="predicted"/>
<reference evidence="1 2" key="2">
    <citation type="journal article" date="2022" name="Mol. Ecol. Resour.">
        <title>The genomes of chicory, endive, great burdock and yacon provide insights into Asteraceae paleo-polyploidization history and plant inulin production.</title>
        <authorList>
            <person name="Fan W."/>
            <person name="Wang S."/>
            <person name="Wang H."/>
            <person name="Wang A."/>
            <person name="Jiang F."/>
            <person name="Liu H."/>
            <person name="Zhao H."/>
            <person name="Xu D."/>
            <person name="Zhang Y."/>
        </authorList>
    </citation>
    <scope>NUCLEOTIDE SEQUENCE [LARGE SCALE GENOMIC DNA]</scope>
    <source>
        <strain evidence="2">cv. Punajuju</strain>
        <tissue evidence="1">Leaves</tissue>
    </source>
</reference>